<dbReference type="InterPro" id="IPR050611">
    <property type="entry name" value="ABCF"/>
</dbReference>
<dbReference type="SUPFAM" id="SSF52540">
    <property type="entry name" value="P-loop containing nucleoside triphosphate hydrolases"/>
    <property type="match status" value="2"/>
</dbReference>
<gene>
    <name evidence="6" type="ORF">GCM10022229_06640</name>
</gene>
<dbReference type="InterPro" id="IPR017871">
    <property type="entry name" value="ABC_transporter-like_CS"/>
</dbReference>
<evidence type="ECO:0000313" key="6">
    <source>
        <dbReference type="EMBL" id="GAA3916133.1"/>
    </source>
</evidence>
<dbReference type="InterPro" id="IPR003593">
    <property type="entry name" value="AAA+_ATPase"/>
</dbReference>
<sequence length="703" mass="75857">MIAFKNFALRRGERLLLSDVDLALHAGWRVGVVGRNGTGKSSLFAAIRGEVEADRGDIDVPNRVRIASIAQEMPSLPDAAIDFVIGGDAALAGALRAEADALAAEDWEAVAQAHHRLEEVNGYDGAARAGKLLHGLGFSAEQQQHAVATFSGGWRVRLNLARALMTPSDLLLLDEPTNHLDLDAVLWLEQWLLRYPGTLLLISHDREFLDNVSTHTLHLQGGGAKLYVGDYTAFERQRAEQLRQQQIAHDKEQVERAHLQSFIDRFKAKASKAKQAQSRMKRLAKLAGTEAVRAEREMRIEFPAPARLPHALLRLNHADCGYAALEPFPSRGAQSAQEPSPSRGGQGGDGVPRGEEHRVQPGETHPLPNPSGPAQRAVRSAGLRGDAAQAGRPHPLEGEGAKKMEGVTILHDVGFGLEAGDRIGLLGANGAGKSTLVKTLVGELEPLSGERYAHPDLRIGYFAQHTVEALRAGTSPIDHLRELSPDAPTQAFRDFLGKWNFPGDRAFESIDAFSGGERARLALALIAWKQPNVLLLDEPTNHLDLDMREALAEALSDFDGAIVLVSHDRHLIGLVSDTFWRVHDGVVEPFDGDLDEYAAWLRARPADARGSGSRPSGQAAPAPEPAPAKGPKPPRVNPHKLAQAESRVEALAAELAEVESSLADPDAYADGGKRVAGLGVRQAELRARIDAAEAELLALYDAS</sequence>
<dbReference type="InterPro" id="IPR032524">
    <property type="entry name" value="ABC_tran_C"/>
</dbReference>
<dbReference type="PANTHER" id="PTHR19211">
    <property type="entry name" value="ATP-BINDING TRANSPORT PROTEIN-RELATED"/>
    <property type="match status" value="1"/>
</dbReference>
<name>A0ABP7M6C0_9GAMM</name>
<dbReference type="SMART" id="SM00382">
    <property type="entry name" value="AAA"/>
    <property type="match status" value="2"/>
</dbReference>
<evidence type="ECO:0000256" key="2">
    <source>
        <dbReference type="ARBA" id="ARBA00022741"/>
    </source>
</evidence>
<evidence type="ECO:0000256" key="1">
    <source>
        <dbReference type="ARBA" id="ARBA00022737"/>
    </source>
</evidence>
<dbReference type="EMBL" id="BAAAZU010000003">
    <property type="protein sequence ID" value="GAA3916133.1"/>
    <property type="molecule type" value="Genomic_DNA"/>
</dbReference>
<dbReference type="Gene3D" id="1.10.287.380">
    <property type="entry name" value="Valyl-tRNA synthetase, C-terminal domain"/>
    <property type="match status" value="1"/>
</dbReference>
<keyword evidence="1" id="KW-0677">Repeat</keyword>
<dbReference type="InterPro" id="IPR003439">
    <property type="entry name" value="ABC_transporter-like_ATP-bd"/>
</dbReference>
<feature type="domain" description="ABC transporter" evidence="5">
    <location>
        <begin position="378"/>
        <end position="609"/>
    </location>
</feature>
<dbReference type="PROSITE" id="PS00211">
    <property type="entry name" value="ABC_TRANSPORTER_1"/>
    <property type="match status" value="2"/>
</dbReference>
<dbReference type="Pfam" id="PF12848">
    <property type="entry name" value="ABC_tran_Xtn"/>
    <property type="match status" value="1"/>
</dbReference>
<feature type="region of interest" description="Disordered" evidence="4">
    <location>
        <begin position="607"/>
        <end position="643"/>
    </location>
</feature>
<dbReference type="PANTHER" id="PTHR19211:SF14">
    <property type="entry name" value="ATP-BINDING CASSETTE SUB-FAMILY F MEMBER 1"/>
    <property type="match status" value="1"/>
</dbReference>
<proteinExistence type="predicted"/>
<dbReference type="CDD" id="cd03221">
    <property type="entry name" value="ABCF_EF-3"/>
    <property type="match status" value="2"/>
</dbReference>
<evidence type="ECO:0000259" key="5">
    <source>
        <dbReference type="PROSITE" id="PS50893"/>
    </source>
</evidence>
<feature type="domain" description="ABC transporter" evidence="5">
    <location>
        <begin position="2"/>
        <end position="246"/>
    </location>
</feature>
<dbReference type="PROSITE" id="PS50893">
    <property type="entry name" value="ABC_TRANSPORTER_2"/>
    <property type="match status" value="2"/>
</dbReference>
<dbReference type="RefSeq" id="WP_344758508.1">
    <property type="nucleotide sequence ID" value="NZ_BAAAZU010000003.1"/>
</dbReference>
<dbReference type="Proteomes" id="UP001501727">
    <property type="component" value="Unassembled WGS sequence"/>
</dbReference>
<feature type="compositionally biased region" description="Pro residues" evidence="4">
    <location>
        <begin position="622"/>
        <end position="636"/>
    </location>
</feature>
<comment type="caution">
    <text evidence="6">The sequence shown here is derived from an EMBL/GenBank/DDBJ whole genome shotgun (WGS) entry which is preliminary data.</text>
</comment>
<accession>A0ABP7M6C0</accession>
<organism evidence="6 7">
    <name type="scientific">Luteimonas lutimaris</name>
    <dbReference type="NCBI Taxonomy" id="698645"/>
    <lineage>
        <taxon>Bacteria</taxon>
        <taxon>Pseudomonadati</taxon>
        <taxon>Pseudomonadota</taxon>
        <taxon>Gammaproteobacteria</taxon>
        <taxon>Lysobacterales</taxon>
        <taxon>Lysobacteraceae</taxon>
        <taxon>Luteimonas</taxon>
    </lineage>
</organism>
<keyword evidence="2" id="KW-0547">Nucleotide-binding</keyword>
<evidence type="ECO:0000313" key="7">
    <source>
        <dbReference type="Proteomes" id="UP001501727"/>
    </source>
</evidence>
<keyword evidence="7" id="KW-1185">Reference proteome</keyword>
<evidence type="ECO:0000256" key="3">
    <source>
        <dbReference type="ARBA" id="ARBA00022840"/>
    </source>
</evidence>
<dbReference type="InterPro" id="IPR032781">
    <property type="entry name" value="ABC_tran_Xtn"/>
</dbReference>
<dbReference type="Gene3D" id="3.40.50.300">
    <property type="entry name" value="P-loop containing nucleotide triphosphate hydrolases"/>
    <property type="match status" value="2"/>
</dbReference>
<keyword evidence="3" id="KW-0067">ATP-binding</keyword>
<dbReference type="Pfam" id="PF00005">
    <property type="entry name" value="ABC_tran"/>
    <property type="match status" value="2"/>
</dbReference>
<reference evidence="7" key="1">
    <citation type="journal article" date="2019" name="Int. J. Syst. Evol. Microbiol.">
        <title>The Global Catalogue of Microorganisms (GCM) 10K type strain sequencing project: providing services to taxonomists for standard genome sequencing and annotation.</title>
        <authorList>
            <consortium name="The Broad Institute Genomics Platform"/>
            <consortium name="The Broad Institute Genome Sequencing Center for Infectious Disease"/>
            <person name="Wu L."/>
            <person name="Ma J."/>
        </authorList>
    </citation>
    <scope>NUCLEOTIDE SEQUENCE [LARGE SCALE GENOMIC DNA]</scope>
    <source>
        <strain evidence="7">JCM 16916</strain>
    </source>
</reference>
<evidence type="ECO:0000256" key="4">
    <source>
        <dbReference type="SAM" id="MobiDB-lite"/>
    </source>
</evidence>
<feature type="region of interest" description="Disordered" evidence="4">
    <location>
        <begin position="330"/>
        <end position="399"/>
    </location>
</feature>
<dbReference type="InterPro" id="IPR037118">
    <property type="entry name" value="Val-tRNA_synth_C_sf"/>
</dbReference>
<dbReference type="Pfam" id="PF16326">
    <property type="entry name" value="ABC_tran_CTD"/>
    <property type="match status" value="1"/>
</dbReference>
<dbReference type="InterPro" id="IPR027417">
    <property type="entry name" value="P-loop_NTPase"/>
</dbReference>
<protein>
    <recommendedName>
        <fullName evidence="5">ABC transporter domain-containing protein</fullName>
    </recommendedName>
</protein>